<organism evidence="2 3">
    <name type="scientific">Jannaschia faecimaris</name>
    <dbReference type="NCBI Taxonomy" id="1244108"/>
    <lineage>
        <taxon>Bacteria</taxon>
        <taxon>Pseudomonadati</taxon>
        <taxon>Pseudomonadota</taxon>
        <taxon>Alphaproteobacteria</taxon>
        <taxon>Rhodobacterales</taxon>
        <taxon>Roseobacteraceae</taxon>
        <taxon>Jannaschia</taxon>
    </lineage>
</organism>
<keyword evidence="3" id="KW-1185">Reference proteome</keyword>
<dbReference type="Proteomes" id="UP000198914">
    <property type="component" value="Unassembled WGS sequence"/>
</dbReference>
<dbReference type="AlphaFoldDB" id="A0A1H3KY61"/>
<name>A0A1H3KY61_9RHOB</name>
<dbReference type="STRING" id="1244108.SAMN05444004_10228"/>
<feature type="signal peptide" evidence="1">
    <location>
        <begin position="1"/>
        <end position="23"/>
    </location>
</feature>
<evidence type="ECO:0000256" key="1">
    <source>
        <dbReference type="SAM" id="SignalP"/>
    </source>
</evidence>
<accession>A0A1H3KY61</accession>
<keyword evidence="1" id="KW-0732">Signal</keyword>
<dbReference type="EMBL" id="FNPX01000002">
    <property type="protein sequence ID" value="SDY57167.1"/>
    <property type="molecule type" value="Genomic_DNA"/>
</dbReference>
<dbReference type="OrthoDB" id="7870173at2"/>
<feature type="chain" id="PRO_5011450621" evidence="1">
    <location>
        <begin position="24"/>
        <end position="143"/>
    </location>
</feature>
<gene>
    <name evidence="2" type="ORF">SAMN05444004_10228</name>
</gene>
<protein>
    <submittedName>
        <fullName evidence="2">Uncharacterized protein</fullName>
    </submittedName>
</protein>
<dbReference type="RefSeq" id="WP_092642140.1">
    <property type="nucleotide sequence ID" value="NZ_FNPX01000002.1"/>
</dbReference>
<sequence>MTKPRNLFAVGFCAVLVAPPAVGQVNDAFPFVLECTFSASVTANISTKFGIQVKNDSETIMDFKFLLASESEARMVGDRGDAKVVPVWGINRVTFVETTSTGTMQTTTMYGIGRGKKAAVHSRSSGNEGLEIPSQWYGFCEAQ</sequence>
<proteinExistence type="predicted"/>
<evidence type="ECO:0000313" key="3">
    <source>
        <dbReference type="Proteomes" id="UP000198914"/>
    </source>
</evidence>
<evidence type="ECO:0000313" key="2">
    <source>
        <dbReference type="EMBL" id="SDY57167.1"/>
    </source>
</evidence>
<reference evidence="3" key="1">
    <citation type="submission" date="2016-10" db="EMBL/GenBank/DDBJ databases">
        <authorList>
            <person name="Varghese N."/>
            <person name="Submissions S."/>
        </authorList>
    </citation>
    <scope>NUCLEOTIDE SEQUENCE [LARGE SCALE GENOMIC DNA]</scope>
    <source>
        <strain evidence="3">DSM 100420</strain>
    </source>
</reference>